<dbReference type="RefSeq" id="WP_168668800.1">
    <property type="nucleotide sequence ID" value="NZ_JAAXKX010000010.1"/>
</dbReference>
<dbReference type="Proteomes" id="UP000740754">
    <property type="component" value="Unassembled WGS sequence"/>
</dbReference>
<gene>
    <name evidence="1" type="ORF">HF203_08940</name>
</gene>
<organism evidence="1 2">
    <name type="scientific">Marichromatium bheemlicum</name>
    <dbReference type="NCBI Taxonomy" id="365339"/>
    <lineage>
        <taxon>Bacteria</taxon>
        <taxon>Pseudomonadati</taxon>
        <taxon>Pseudomonadota</taxon>
        <taxon>Gammaproteobacteria</taxon>
        <taxon>Chromatiales</taxon>
        <taxon>Chromatiaceae</taxon>
        <taxon>Marichromatium</taxon>
    </lineage>
</organism>
<accession>A0ABX1I846</accession>
<evidence type="ECO:0000313" key="2">
    <source>
        <dbReference type="Proteomes" id="UP000740754"/>
    </source>
</evidence>
<sequence length="248" mass="27416">MRLAPVDLNHIAQRLAELGEDVCDRHAGLDAPPDVDPRILLEAFWQLLDALEALSHPQPEAGLGTCARERALTQHLAHGLDLLEQLAALARTLQLPTHARHVTCLALPLSCWVLRQGGELLRPAPLVDATAGLANTTVDIDELRSLHRLISEILDGVGAERLQDPAGPEAAQAWQVLIYNRAIVATRTQHPALMRAAFDALVELVPELAPGFFREGMEQMETRDYPAQVRALMQTYYSRWGRDPGRLH</sequence>
<keyword evidence="2" id="KW-1185">Reference proteome</keyword>
<name>A0ABX1I846_9GAMM</name>
<evidence type="ECO:0000313" key="1">
    <source>
        <dbReference type="EMBL" id="NKN33346.1"/>
    </source>
</evidence>
<dbReference type="EMBL" id="JAAXKX010000010">
    <property type="protein sequence ID" value="NKN33346.1"/>
    <property type="molecule type" value="Genomic_DNA"/>
</dbReference>
<reference evidence="1 2" key="1">
    <citation type="submission" date="2020-04" db="EMBL/GenBank/DDBJ databases">
        <title>Draft Whole-Genome sequence of Marichromatium bheemlicum DSM 18632, type strain.</title>
        <authorList>
            <person name="Kyndt J.A."/>
            <person name="Meyer T.E."/>
        </authorList>
    </citation>
    <scope>NUCLEOTIDE SEQUENCE [LARGE SCALE GENOMIC DNA]</scope>
    <source>
        <strain evidence="1 2">DSM 18632</strain>
    </source>
</reference>
<comment type="caution">
    <text evidence="1">The sequence shown here is derived from an EMBL/GenBank/DDBJ whole genome shotgun (WGS) entry which is preliminary data.</text>
</comment>
<proteinExistence type="predicted"/>
<protein>
    <submittedName>
        <fullName evidence="1">Uncharacterized protein</fullName>
    </submittedName>
</protein>